<dbReference type="OrthoDB" id="3822520at2"/>
<keyword evidence="3" id="KW-1133">Transmembrane helix</keyword>
<feature type="transmembrane region" description="Helical" evidence="3">
    <location>
        <begin position="211"/>
        <end position="229"/>
    </location>
</feature>
<evidence type="ECO:0000256" key="2">
    <source>
        <dbReference type="ARBA" id="ARBA00023163"/>
    </source>
</evidence>
<feature type="domain" description="Putative zinc-finger" evidence="4">
    <location>
        <begin position="8"/>
        <end position="38"/>
    </location>
</feature>
<organism evidence="5 6">
    <name type="scientific">Actinorugispora endophytica</name>
    <dbReference type="NCBI Taxonomy" id="1605990"/>
    <lineage>
        <taxon>Bacteria</taxon>
        <taxon>Bacillati</taxon>
        <taxon>Actinomycetota</taxon>
        <taxon>Actinomycetes</taxon>
        <taxon>Streptosporangiales</taxon>
        <taxon>Nocardiopsidaceae</taxon>
        <taxon>Actinorugispora</taxon>
    </lineage>
</organism>
<dbReference type="Proteomes" id="UP000295281">
    <property type="component" value="Unassembled WGS sequence"/>
</dbReference>
<dbReference type="EMBL" id="SNYN01000015">
    <property type="protein sequence ID" value="TDQ49585.1"/>
    <property type="molecule type" value="Genomic_DNA"/>
</dbReference>
<feature type="transmembrane region" description="Helical" evidence="3">
    <location>
        <begin position="185"/>
        <end position="204"/>
    </location>
</feature>
<accession>A0A4R6UVU3</accession>
<gene>
    <name evidence="5" type="ORF">EV190_11535</name>
</gene>
<feature type="transmembrane region" description="Helical" evidence="3">
    <location>
        <begin position="157"/>
        <end position="179"/>
    </location>
</feature>
<evidence type="ECO:0000313" key="5">
    <source>
        <dbReference type="EMBL" id="TDQ49585.1"/>
    </source>
</evidence>
<reference evidence="5 6" key="1">
    <citation type="submission" date="2019-03" db="EMBL/GenBank/DDBJ databases">
        <title>Genomic Encyclopedia of Type Strains, Phase IV (KMG-IV): sequencing the most valuable type-strain genomes for metagenomic binning, comparative biology and taxonomic classification.</title>
        <authorList>
            <person name="Goeker M."/>
        </authorList>
    </citation>
    <scope>NUCLEOTIDE SEQUENCE [LARGE SCALE GENOMIC DNA]</scope>
    <source>
        <strain evidence="5 6">DSM 46770</strain>
    </source>
</reference>
<dbReference type="InterPro" id="IPR041916">
    <property type="entry name" value="Anti_sigma_zinc_sf"/>
</dbReference>
<dbReference type="AlphaFoldDB" id="A0A4R6UVU3"/>
<proteinExistence type="predicted"/>
<dbReference type="InterPro" id="IPR027383">
    <property type="entry name" value="Znf_put"/>
</dbReference>
<evidence type="ECO:0000256" key="1">
    <source>
        <dbReference type="ARBA" id="ARBA00023015"/>
    </source>
</evidence>
<evidence type="ECO:0000313" key="6">
    <source>
        <dbReference type="Proteomes" id="UP000295281"/>
    </source>
</evidence>
<evidence type="ECO:0000256" key="3">
    <source>
        <dbReference type="SAM" id="Phobius"/>
    </source>
</evidence>
<evidence type="ECO:0000259" key="4">
    <source>
        <dbReference type="Pfam" id="PF13490"/>
    </source>
</evidence>
<dbReference type="Gene3D" id="1.10.10.1320">
    <property type="entry name" value="Anti-sigma factor, zinc-finger domain"/>
    <property type="match status" value="1"/>
</dbReference>
<dbReference type="Pfam" id="PF13490">
    <property type="entry name" value="zf-HC2"/>
    <property type="match status" value="1"/>
</dbReference>
<feature type="transmembrane region" description="Helical" evidence="3">
    <location>
        <begin position="116"/>
        <end position="136"/>
    </location>
</feature>
<comment type="caution">
    <text evidence="5">The sequence shown here is derived from an EMBL/GenBank/DDBJ whole genome shotgun (WGS) entry which is preliminary data.</text>
</comment>
<sequence>MTAWHLTRQQLDDYADGRLDHAMAMSAEAHILDCPRCRAGVPADPAWIRAGWAELRDVVDRPRASLLERLLTRIGVHEAAARLLVATPMLYRAWLLAMVVVLGMALATAYNVNGGTLMFFSLAPVLPLVGVALAYGRWVDPAHEFTSVTPMAGQRLLFLRSLAVLVPAFALCLVTALLLPGHGPGWAPVAWLLPALSLVTGSLLLSRWVPLIMATGLTGTVWTGALVSTVLHHESRFAAAYLFTPPAQALYAVLLAALGTACIAARARRA</sequence>
<feature type="transmembrane region" description="Helical" evidence="3">
    <location>
        <begin position="90"/>
        <end position="110"/>
    </location>
</feature>
<keyword evidence="6" id="KW-1185">Reference proteome</keyword>
<keyword evidence="3" id="KW-0472">Membrane</keyword>
<feature type="transmembrane region" description="Helical" evidence="3">
    <location>
        <begin position="249"/>
        <end position="267"/>
    </location>
</feature>
<keyword evidence="2" id="KW-0804">Transcription</keyword>
<dbReference type="RefSeq" id="WP_133742429.1">
    <property type="nucleotide sequence ID" value="NZ_SNYN01000015.1"/>
</dbReference>
<name>A0A4R6UVU3_9ACTN</name>
<keyword evidence="1" id="KW-0805">Transcription regulation</keyword>
<keyword evidence="3" id="KW-0812">Transmembrane</keyword>
<protein>
    <submittedName>
        <fullName evidence="5">Putative zinc finger protein</fullName>
    </submittedName>
</protein>